<evidence type="ECO:0000313" key="12">
    <source>
        <dbReference type="Proteomes" id="UP001295444"/>
    </source>
</evidence>
<feature type="transmembrane region" description="Helical" evidence="9">
    <location>
        <begin position="353"/>
        <end position="373"/>
    </location>
</feature>
<organism evidence="11 12">
    <name type="scientific">Pelobates cultripes</name>
    <name type="common">Western spadefoot toad</name>
    <dbReference type="NCBI Taxonomy" id="61616"/>
    <lineage>
        <taxon>Eukaryota</taxon>
        <taxon>Metazoa</taxon>
        <taxon>Chordata</taxon>
        <taxon>Craniata</taxon>
        <taxon>Vertebrata</taxon>
        <taxon>Euteleostomi</taxon>
        <taxon>Amphibia</taxon>
        <taxon>Batrachia</taxon>
        <taxon>Anura</taxon>
        <taxon>Pelobatoidea</taxon>
        <taxon>Pelobatidae</taxon>
        <taxon>Pelobates</taxon>
    </lineage>
</organism>
<evidence type="ECO:0000256" key="2">
    <source>
        <dbReference type="ARBA" id="ARBA00022692"/>
    </source>
</evidence>
<dbReference type="GO" id="GO:0001580">
    <property type="term" value="P:detection of chemical stimulus involved in sensory perception of bitter taste"/>
    <property type="evidence" value="ECO:0007669"/>
    <property type="project" value="TreeGrafter"/>
</dbReference>
<feature type="compositionally biased region" description="Basic residues" evidence="8">
    <location>
        <begin position="209"/>
        <end position="220"/>
    </location>
</feature>
<feature type="domain" description="3CxxC-type" evidence="10">
    <location>
        <begin position="30"/>
        <end position="141"/>
    </location>
</feature>
<dbReference type="GO" id="GO:0016020">
    <property type="term" value="C:membrane"/>
    <property type="evidence" value="ECO:0007669"/>
    <property type="project" value="UniProtKB-SubCell"/>
</dbReference>
<sequence>MEETEISDCWHIIEDADLKKESGWLCYEQKTFASFTCSGCNHHWSSGVVCIMFLMLKNKKQRSGTVKMRIFRQQCRRCSFSLMEKPIITSENIRRTISNLVMKIERAFYQKNNVCVEFKPVSTGKSDGPHDKMRCEGCKLGFCEVQKCPTGHERKTVECHTTVGMSYNTGEHEYLKTPKSTIQRHQMSERTWDYEEEQECIRNNEGKHRASKRKTVKKQHTIGMPHNTGEQEYFNTPKSQIQIHQISANTLWNHKEEQERLRSHETINLKHNTNKGKHANSKRKTVRKKTTVGMSHNTGEQEYFNTPKSQIQIQQISASTLWDYEEEQEWLRTHETINLRHNRDKGKNTFSKFPLSAIIFGIGIAIFLSRKYFH</sequence>
<dbReference type="InterPro" id="IPR027377">
    <property type="entry name" value="ZAR1/RTP1-5-like_Znf-3CxxC"/>
</dbReference>
<evidence type="ECO:0000256" key="8">
    <source>
        <dbReference type="SAM" id="MobiDB-lite"/>
    </source>
</evidence>
<protein>
    <recommendedName>
        <fullName evidence="10">3CxxC-type domain-containing protein</fullName>
    </recommendedName>
</protein>
<keyword evidence="7 9" id="KW-0472">Membrane</keyword>
<proteinExistence type="predicted"/>
<keyword evidence="2 9" id="KW-0812">Transmembrane</keyword>
<gene>
    <name evidence="11" type="ORF">PECUL_23A048099</name>
</gene>
<keyword evidence="4" id="KW-0863">Zinc-finger</keyword>
<dbReference type="PANTHER" id="PTHR14402">
    <property type="entry name" value="RECEPTOR TRANSPORTING PROTEIN"/>
    <property type="match status" value="1"/>
</dbReference>
<dbReference type="GO" id="GO:0031849">
    <property type="term" value="F:olfactory receptor binding"/>
    <property type="evidence" value="ECO:0007669"/>
    <property type="project" value="TreeGrafter"/>
</dbReference>
<keyword evidence="6 9" id="KW-1133">Transmembrane helix</keyword>
<keyword evidence="12" id="KW-1185">Reference proteome</keyword>
<dbReference type="Pfam" id="PF13695">
    <property type="entry name" value="Zn_ribbon_3CxxC"/>
    <property type="match status" value="1"/>
</dbReference>
<comment type="subcellular location">
    <subcellularLocation>
        <location evidence="1">Membrane</location>
        <topology evidence="1">Single-pass membrane protein</topology>
    </subcellularLocation>
</comment>
<evidence type="ECO:0000256" key="5">
    <source>
        <dbReference type="ARBA" id="ARBA00022833"/>
    </source>
</evidence>
<dbReference type="AlphaFoldDB" id="A0AAD1RCU1"/>
<evidence type="ECO:0000256" key="6">
    <source>
        <dbReference type="ARBA" id="ARBA00022989"/>
    </source>
</evidence>
<dbReference type="EMBL" id="OW240913">
    <property type="protein sequence ID" value="CAH2247998.1"/>
    <property type="molecule type" value="Genomic_DNA"/>
</dbReference>
<name>A0AAD1RCU1_PELCU</name>
<evidence type="ECO:0000256" key="1">
    <source>
        <dbReference type="ARBA" id="ARBA00004167"/>
    </source>
</evidence>
<evidence type="ECO:0000313" key="11">
    <source>
        <dbReference type="EMBL" id="CAH2247998.1"/>
    </source>
</evidence>
<evidence type="ECO:0000256" key="9">
    <source>
        <dbReference type="SAM" id="Phobius"/>
    </source>
</evidence>
<evidence type="ECO:0000259" key="10">
    <source>
        <dbReference type="SMART" id="SM01328"/>
    </source>
</evidence>
<dbReference type="PANTHER" id="PTHR14402:SF8">
    <property type="entry name" value="RECEPTOR-TRANSPORTING PROTEIN 4"/>
    <property type="match status" value="1"/>
</dbReference>
<evidence type="ECO:0000256" key="4">
    <source>
        <dbReference type="ARBA" id="ARBA00022771"/>
    </source>
</evidence>
<dbReference type="InterPro" id="IPR026096">
    <property type="entry name" value="R-trans_p"/>
</dbReference>
<dbReference type="GO" id="GO:0006612">
    <property type="term" value="P:protein targeting to membrane"/>
    <property type="evidence" value="ECO:0007669"/>
    <property type="project" value="TreeGrafter"/>
</dbReference>
<keyword evidence="3" id="KW-0479">Metal-binding</keyword>
<accession>A0AAD1RCU1</accession>
<evidence type="ECO:0000256" key="3">
    <source>
        <dbReference type="ARBA" id="ARBA00022723"/>
    </source>
</evidence>
<reference evidence="11" key="1">
    <citation type="submission" date="2022-03" db="EMBL/GenBank/DDBJ databases">
        <authorList>
            <person name="Alioto T."/>
            <person name="Alioto T."/>
            <person name="Gomez Garrido J."/>
        </authorList>
    </citation>
    <scope>NUCLEOTIDE SEQUENCE</scope>
</reference>
<evidence type="ECO:0000256" key="7">
    <source>
        <dbReference type="ARBA" id="ARBA00023136"/>
    </source>
</evidence>
<feature type="region of interest" description="Disordered" evidence="8">
    <location>
        <begin position="205"/>
        <end position="231"/>
    </location>
</feature>
<dbReference type="Proteomes" id="UP001295444">
    <property type="component" value="Chromosome 02"/>
</dbReference>
<dbReference type="GO" id="GO:0051205">
    <property type="term" value="P:protein insertion into membrane"/>
    <property type="evidence" value="ECO:0007669"/>
    <property type="project" value="TreeGrafter"/>
</dbReference>
<keyword evidence="5" id="KW-0862">Zinc</keyword>
<dbReference type="GO" id="GO:0008270">
    <property type="term" value="F:zinc ion binding"/>
    <property type="evidence" value="ECO:0007669"/>
    <property type="project" value="UniProtKB-KW"/>
</dbReference>
<dbReference type="SMART" id="SM01328">
    <property type="entry name" value="zf-3CxxC"/>
    <property type="match status" value="1"/>
</dbReference>